<dbReference type="GO" id="GO:0030496">
    <property type="term" value="C:midbody"/>
    <property type="evidence" value="ECO:0007669"/>
    <property type="project" value="TreeGrafter"/>
</dbReference>
<dbReference type="GO" id="GO:0032266">
    <property type="term" value="F:phosphatidylinositol-3-phosphate binding"/>
    <property type="evidence" value="ECO:0007669"/>
    <property type="project" value="InterPro"/>
</dbReference>
<feature type="region of interest" description="Disordered" evidence="9">
    <location>
        <begin position="1756"/>
        <end position="1820"/>
    </location>
</feature>
<evidence type="ECO:0000313" key="11">
    <source>
        <dbReference type="Proteomes" id="UP000186698"/>
    </source>
</evidence>
<dbReference type="PANTHER" id="PTHR46591">
    <property type="entry name" value="ZINC FINGER FYVE DOMAIN-CONTAINING PROTEIN 26"/>
    <property type="match status" value="1"/>
</dbReference>
<dbReference type="KEGG" id="xla:108699296"/>
<dbReference type="InterPro" id="IPR000306">
    <property type="entry name" value="Znf_FYVE"/>
</dbReference>
<dbReference type="AGR" id="Xenbase:XB-GENE-17338921"/>
<dbReference type="GO" id="GO:0000281">
    <property type="term" value="P:mitotic cytokinesis"/>
    <property type="evidence" value="ECO:0007669"/>
    <property type="project" value="InterPro"/>
</dbReference>
<dbReference type="Pfam" id="PF01363">
    <property type="entry name" value="FYVE"/>
    <property type="match status" value="1"/>
</dbReference>
<evidence type="ECO:0000256" key="9">
    <source>
        <dbReference type="SAM" id="MobiDB-lite"/>
    </source>
</evidence>
<name>A0A8J0TLA9_XENLA</name>
<evidence type="ECO:0000259" key="10">
    <source>
        <dbReference type="PROSITE" id="PS50178"/>
    </source>
</evidence>
<dbReference type="InterPro" id="IPR011011">
    <property type="entry name" value="Znf_FYVE_PHD"/>
</dbReference>
<evidence type="ECO:0000256" key="4">
    <source>
        <dbReference type="ARBA" id="ARBA00022771"/>
    </source>
</evidence>
<dbReference type="InterPro" id="IPR013083">
    <property type="entry name" value="Znf_RING/FYVE/PHD"/>
</dbReference>
<keyword evidence="2" id="KW-0597">Phosphoprotein</keyword>
<evidence type="ECO:0000256" key="8">
    <source>
        <dbReference type="PROSITE-ProRule" id="PRU00091"/>
    </source>
</evidence>
<protein>
    <recommendedName>
        <fullName evidence="1">Zinc finger FYVE domain-containing protein 26</fullName>
    </recommendedName>
</protein>
<dbReference type="InterPro" id="IPR017455">
    <property type="entry name" value="Znf_FYVE-rel"/>
</dbReference>
<keyword evidence="11" id="KW-1185">Reference proteome</keyword>
<dbReference type="GO" id="GO:0000724">
    <property type="term" value="P:double-strand break repair via homologous recombination"/>
    <property type="evidence" value="ECO:0007669"/>
    <property type="project" value="InterPro"/>
</dbReference>
<dbReference type="InterPro" id="IPR057946">
    <property type="entry name" value="TPR_ZFYVE26"/>
</dbReference>
<dbReference type="CDD" id="cd15724">
    <property type="entry name" value="FYVE_ZFY26"/>
    <property type="match status" value="1"/>
</dbReference>
<dbReference type="PROSITE" id="PS50178">
    <property type="entry name" value="ZF_FYVE"/>
    <property type="match status" value="1"/>
</dbReference>
<reference evidence="12" key="1">
    <citation type="submission" date="2025-08" db="UniProtKB">
        <authorList>
            <consortium name="RefSeq"/>
        </authorList>
    </citation>
    <scope>IDENTIFICATION</scope>
    <source>
        <strain evidence="12">J_2021</strain>
        <tissue evidence="12">Erythrocytes</tissue>
    </source>
</reference>
<dbReference type="SUPFAM" id="SSF57903">
    <property type="entry name" value="FYVE/PHD zinc finger"/>
    <property type="match status" value="1"/>
</dbReference>
<dbReference type="FunFam" id="3.30.40.10:FF:000295">
    <property type="entry name" value="Zinc finger, FYVE domain-containing 26"/>
    <property type="match status" value="1"/>
</dbReference>
<dbReference type="PANTHER" id="PTHR46591:SF1">
    <property type="entry name" value="ZINC FINGER FYVE DOMAIN-CONTAINING PROTEIN 26"/>
    <property type="match status" value="1"/>
</dbReference>
<sequence length="2556" mass="290669">MAHPFGEEEEASLRSLHGFFCWCLHRANWELARACLPQLYRGARAGEVEEILTALVTAPHLLSCDENHSPQKLSWFWLSALETWQGWGKKHPPPFLKGKTEFLLLLEELQDEASEQVLKELYEAFLYSHQDSSENRREISGPKLGPDTVSLLRTFLARDPRLVQALIGFLLIDHSHPSALEYNHLLLNISVGYLLDLIKSLQESQQRHDSKEMEKIAEQIYGVLSTMHFNGELQANELKHLCQELFTACWNTGSVLAEEQIQQCMLRKQNYALVSLYGVVASDNMKAFITAQKSPGKGAACELSDSERAILALFCDPDQVNPWKTAYFYCLSTGKHFLEQILLTSLTLLKREDFTRLSMLLRNELKPLRRLLVLLGWTHCHSIESAKMLLCTLHQNKDLYNDLVLKEFCDGLVYQVEALEWCIQHNSQGIPKKDVLRHLYGLDRHSALYILHHLTRLPELNEEEVLKLLKKGQASAGDDASYQQDCHYLIPQRNTVMFQAFCAMKYAMYALCVNAHRRTQCRDCLPHLLNGSSEDTEFPCVPEKETLVFQDLSAFFVQYFTKCQYYLQLLPAPFRLEILENIFSLLFVSLSDLNKEPAHSEDYPVEDEEEVKLNLKTEGLGVLDSSLDKGESVAVSSPIETTLNKDCSFNSADLSGISNGSPASTVDSSQRTQPILPRPSFLDLKHFTKGLSGFLADEVVLDQFLKMLTDHVEELKDCSPWSGHNEETKLLECMNLSVTKETFSSRVLQLSKYISDTQWRYNVVMSNRNTEEELFSSRRPHRTFKASSFRRRNRKIKGANKKQMESTSSELSTSESCASNLSAVAEADPSMQSRQRNLLIPMMLSPPESLLISCILRGNYPEAHQVALMFNLQSTSSYGELIFMERYQDVVRELSRVEQRIENQTSESGARKLSNSRSTLQAIGSAAAAGMVFYSISDVTDKLLAPAEGPIPTLQDDFWAKSARLEKSDPWRHVLEELNPSAMAAFDLACTQAHLWKTCKQLLETAERRLNCSLETKGRKPDCILDHPEGIRGLAAVLQQLSKIINYPSSSLSQTELEERINSQFKCNIMELFHTCYPVLNDECIVHDITLGYELEQILAQLKAAIVSHEPKGNPVQSLMDQSSTKPQDVQVHPVRQQMDLLLKNLDEHGNALNGHGPKPDNVKKFFTYIDTMAKVIIQSINTELDPSLEVKVGNPFILLHQKPSQMISHMLFERQVPPERLSALLDKENLGVSVEQVIADYCCEPMSFCIVRKHSHALCLRRNIGQITQHCVELTLPDMEISIPSCAHDEEDHSPASPTPDHNPCFLTASALNFLKSKSRLAAALACLSAAKSQKPSKSGLSWMELIGSKKESPLDMETITKECDSLLLEFPVLQRFISAMAAPFRDCPSEANSFAGALCGKPCAALVLLGLHSPTANAVVTETFQETVATKDWSSALQFLDLYNSDLKDLVEVRDALLSCAAAEEKDGHRYLFSVKDPGLRSKLAICFLHKWPLDACIEILSYCVCEPEIDEDLKRELQNKRSEMEVYQKILSLKEDSSWVTWQELKKDCKEDPHTIISIMLDAKDYTLCEEWEKFYPVPMELLISLHCEHLLHLLGNQDTDKAIQLLQRIDDQSLRCAISEQALLQQSSIFACHFFSEYLLNNFHNGKSEAKLLEIRDVYMGSKILLALPESAHSSSKHLISSPLLLLEQLLMNMKIDWVAVAVQTIKQFLDELESSFSTEDVDKLLCTYAGKALDIPFSFRERRSDSMIRNTESCGQLAEPESTSLPSTPEPSTPSIADRIIDRSRFQTPPSSQEKLQRRIKSSPEFVPPEKPPAKTQWIPDEREITCMVCKNERFTMFNRRHHCRRCGRLVCSSCSMKRMVVEDCRENPARVCDQCHAYFSTNINKTDEDSDYMEAERPGGNLDLAEILKLSKAAELQWCLTVNEQENEVERSEFYYEQAPSASLCSAILNLHSKSEECGYQLIERCCMLSKDLTNPEMDSRLLLDMMKNLLFSAKMIFVKAARSQDLALCDSYSSKVDLLKILVAASYQEIPSLDEIVRPAAVIRLRNQLLEAEYYNLAIEVSTKTGLDPAGVWQAWGMACLKSGNLSGAREKFSRCMKAPLDPNQKNVRPTLLDDVVQYLESAAQPILLVNDDDYFATLKELKATLKPNCIWFEMMSEEKHQHNKYYQECLHYLHTYGTHLAIIQFYMRRDRMREALLHLLNKECPGDIFIEGIFVPSYESGKLQMLETLLESLDPTLESWSTYLIEACKHLQQKNFYNILYELQQFMKDHIRAAMTCIRFFSYKAKSYRELGDNMNWLVKSKEHLKTCLQEMPRGNNKRKSYDPFRKKMSNSEISRHINTVELQMAITKFLQRCENSGTSQTLNKPPPTLFGDSGMIIDVACRVILGGKNVEEGFGLAFRVIQDFQLNAAKVYGKVCKQLVGQEHYTEILQLVKCVSESGIAAENDCDQILLRCIEEMADMSSDELEKLIQGMRSDENKIKAFLTCRMMRSAYLTAVKQEHERAIQLVQEVWQAARRLDDKVVQGICHKWLLEHPPKSKEAHKHSSRK</sequence>
<dbReference type="RefSeq" id="XP_018086784.1">
    <property type="nucleotide sequence ID" value="XM_018231295.2"/>
</dbReference>
<evidence type="ECO:0000256" key="2">
    <source>
        <dbReference type="ARBA" id="ARBA00022553"/>
    </source>
</evidence>
<dbReference type="Xenbase" id="XB-GENE-17338921">
    <property type="gene designation" value="zfyve26.L"/>
</dbReference>
<dbReference type="GO" id="GO:0007040">
    <property type="term" value="P:lysosome organization"/>
    <property type="evidence" value="ECO:0007669"/>
    <property type="project" value="UniProtKB-ARBA"/>
</dbReference>
<dbReference type="GeneID" id="108699296"/>
<dbReference type="OrthoDB" id="1936617at2759"/>
<dbReference type="GO" id="GO:0005765">
    <property type="term" value="C:lysosomal membrane"/>
    <property type="evidence" value="ECO:0007669"/>
    <property type="project" value="TreeGrafter"/>
</dbReference>
<dbReference type="GO" id="GO:0008270">
    <property type="term" value="F:zinc ion binding"/>
    <property type="evidence" value="ECO:0007669"/>
    <property type="project" value="UniProtKB-KW"/>
</dbReference>
<dbReference type="CTD" id="108699296"/>
<keyword evidence="4 8" id="KW-0863">Zinc-finger</keyword>
<evidence type="ECO:0000256" key="6">
    <source>
        <dbReference type="ARBA" id="ARBA00025962"/>
    </source>
</evidence>
<evidence type="ECO:0000256" key="3">
    <source>
        <dbReference type="ARBA" id="ARBA00022723"/>
    </source>
</evidence>
<dbReference type="Gene3D" id="3.30.40.10">
    <property type="entry name" value="Zinc/RING finger domain, C3HC4 (zinc finger)"/>
    <property type="match status" value="1"/>
</dbReference>
<dbReference type="GO" id="GO:0005813">
    <property type="term" value="C:centrosome"/>
    <property type="evidence" value="ECO:0007669"/>
    <property type="project" value="TreeGrafter"/>
</dbReference>
<keyword evidence="5" id="KW-0862">Zinc</keyword>
<accession>A0A8J0TLA9</accession>
<evidence type="ECO:0000256" key="1">
    <source>
        <dbReference type="ARBA" id="ARBA00014373"/>
    </source>
</evidence>
<dbReference type="SMART" id="SM00064">
    <property type="entry name" value="FYVE"/>
    <property type="match status" value="1"/>
</dbReference>
<organism evidence="11 12">
    <name type="scientific">Xenopus laevis</name>
    <name type="common">African clawed frog</name>
    <dbReference type="NCBI Taxonomy" id="8355"/>
    <lineage>
        <taxon>Eukaryota</taxon>
        <taxon>Metazoa</taxon>
        <taxon>Chordata</taxon>
        <taxon>Craniata</taxon>
        <taxon>Vertebrata</taxon>
        <taxon>Euteleostomi</taxon>
        <taxon>Amphibia</taxon>
        <taxon>Batrachia</taxon>
        <taxon>Anura</taxon>
        <taxon>Pipoidea</taxon>
        <taxon>Pipidae</taxon>
        <taxon>Xenopodinae</taxon>
        <taxon>Xenopus</taxon>
        <taxon>Xenopus</taxon>
    </lineage>
</organism>
<comment type="subunit">
    <text evidence="6">Interacts with AP5Z1, AP5B1, AP5S1 and SPG11. Interacts with TTC19 and KIF13A.</text>
</comment>
<evidence type="ECO:0000256" key="5">
    <source>
        <dbReference type="ARBA" id="ARBA00022833"/>
    </source>
</evidence>
<feature type="domain" description="FYVE-type" evidence="10">
    <location>
        <begin position="1826"/>
        <end position="1886"/>
    </location>
</feature>
<dbReference type="Proteomes" id="UP000186698">
    <property type="component" value="Chromosome 8L"/>
</dbReference>
<comment type="function">
    <text evidence="7">Phosphatidylinositol 3-phosphate-binding protein required for the abscission step in cytokinesis: recruited to the midbody during cytokinesis and acts as a regulator of abscission. May also be required for efficient homologous recombination DNA double-strand break repair.</text>
</comment>
<dbReference type="InterPro" id="IPR028730">
    <property type="entry name" value="ZFYVE26"/>
</dbReference>
<proteinExistence type="predicted"/>
<dbReference type="GO" id="GO:0032465">
    <property type="term" value="P:regulation of cytokinesis"/>
    <property type="evidence" value="ECO:0007669"/>
    <property type="project" value="TreeGrafter"/>
</dbReference>
<evidence type="ECO:0000313" key="13">
    <source>
        <dbReference type="Xenbase" id="XB-GENE-17338921"/>
    </source>
</evidence>
<evidence type="ECO:0000256" key="7">
    <source>
        <dbReference type="ARBA" id="ARBA00044939"/>
    </source>
</evidence>
<evidence type="ECO:0000313" key="12">
    <source>
        <dbReference type="RefSeq" id="XP_018086784.1"/>
    </source>
</evidence>
<dbReference type="Pfam" id="PF25569">
    <property type="entry name" value="TPR_ZFYVE26"/>
    <property type="match status" value="1"/>
</dbReference>
<gene>
    <name evidence="12 13" type="primary">zfyve26.L</name>
</gene>
<keyword evidence="3" id="KW-0479">Metal-binding</keyword>